<evidence type="ECO:0000259" key="1">
    <source>
        <dbReference type="Pfam" id="PF12867"/>
    </source>
</evidence>
<dbReference type="SUPFAM" id="SSF109854">
    <property type="entry name" value="DinB/YfiT-like putative metalloenzymes"/>
    <property type="match status" value="1"/>
</dbReference>
<dbReference type="Proteomes" id="UP000184432">
    <property type="component" value="Unassembled WGS sequence"/>
</dbReference>
<evidence type="ECO:0000313" key="2">
    <source>
        <dbReference type="EMBL" id="SHI37441.1"/>
    </source>
</evidence>
<name>A0A1M6ALY2_9FLAO</name>
<dbReference type="AlphaFoldDB" id="A0A1M6ALY2"/>
<proteinExistence type="predicted"/>
<organism evidence="2 3">
    <name type="scientific">Aquimarina spongiae</name>
    <dbReference type="NCBI Taxonomy" id="570521"/>
    <lineage>
        <taxon>Bacteria</taxon>
        <taxon>Pseudomonadati</taxon>
        <taxon>Bacteroidota</taxon>
        <taxon>Flavobacteriia</taxon>
        <taxon>Flavobacteriales</taxon>
        <taxon>Flavobacteriaceae</taxon>
        <taxon>Aquimarina</taxon>
    </lineage>
</organism>
<dbReference type="OrthoDB" id="9793216at2"/>
<dbReference type="STRING" id="570521.SAMN04488508_101362"/>
<dbReference type="Gene3D" id="1.20.120.450">
    <property type="entry name" value="dinb family like domain"/>
    <property type="match status" value="1"/>
</dbReference>
<dbReference type="Pfam" id="PF12867">
    <property type="entry name" value="DinB_2"/>
    <property type="match status" value="1"/>
</dbReference>
<accession>A0A1M6ALY2</accession>
<feature type="domain" description="DinB-like" evidence="1">
    <location>
        <begin position="35"/>
        <end position="165"/>
    </location>
</feature>
<gene>
    <name evidence="2" type="ORF">SAMN04488508_101362</name>
</gene>
<keyword evidence="3" id="KW-1185">Reference proteome</keyword>
<dbReference type="EMBL" id="FQYP01000001">
    <property type="protein sequence ID" value="SHI37441.1"/>
    <property type="molecule type" value="Genomic_DNA"/>
</dbReference>
<dbReference type="InterPro" id="IPR034660">
    <property type="entry name" value="DinB/YfiT-like"/>
</dbReference>
<dbReference type="RefSeq" id="WP_073313020.1">
    <property type="nucleotide sequence ID" value="NZ_FQYP01000001.1"/>
</dbReference>
<reference evidence="3" key="1">
    <citation type="submission" date="2016-11" db="EMBL/GenBank/DDBJ databases">
        <authorList>
            <person name="Varghese N."/>
            <person name="Submissions S."/>
        </authorList>
    </citation>
    <scope>NUCLEOTIDE SEQUENCE [LARGE SCALE GENOMIC DNA]</scope>
    <source>
        <strain evidence="3">DSM 22623</strain>
    </source>
</reference>
<protein>
    <submittedName>
        <fullName evidence="2">DinB superfamily protein</fullName>
    </submittedName>
</protein>
<evidence type="ECO:0000313" key="3">
    <source>
        <dbReference type="Proteomes" id="UP000184432"/>
    </source>
</evidence>
<sequence>MISQLRKEEYHPYYGAYIAKAEFPDIVEGLKAGKTEFIDFVSVLPDEKLAFAYAEEKWTLAEVLLHLIDSERIFAYRALRFARKDNTPLAGFDQDVYVPNSNAKHMTKNDIIEDYEAVRNSSIAMYKNFTKEMLQFIGTASDSPMSARALGYILAGHQRHHLEVINEKYL</sequence>
<dbReference type="InterPro" id="IPR024775">
    <property type="entry name" value="DinB-like"/>
</dbReference>